<evidence type="ECO:0000313" key="14">
    <source>
        <dbReference type="EMBL" id="KAJ7757814.1"/>
    </source>
</evidence>
<dbReference type="PROSITE" id="PS51767">
    <property type="entry name" value="PEPTIDASE_A1"/>
    <property type="match status" value="1"/>
</dbReference>
<dbReference type="Gene3D" id="2.40.70.10">
    <property type="entry name" value="Acid Proteases"/>
    <property type="match status" value="1"/>
</dbReference>
<evidence type="ECO:0000256" key="11">
    <source>
        <dbReference type="SAM" id="SignalP"/>
    </source>
</evidence>
<evidence type="ECO:0000256" key="9">
    <source>
        <dbReference type="PIRSR" id="PIRSR601461-2"/>
    </source>
</evidence>
<dbReference type="FunFam" id="2.40.70.10:FF:000008">
    <property type="entry name" value="Cathepsin D"/>
    <property type="match status" value="1"/>
</dbReference>
<dbReference type="GO" id="GO:0016020">
    <property type="term" value="C:membrane"/>
    <property type="evidence" value="ECO:0007669"/>
    <property type="project" value="UniProtKB-SubCell"/>
</dbReference>
<dbReference type="Pfam" id="PF01061">
    <property type="entry name" value="ABC2_membrane"/>
    <property type="match status" value="1"/>
</dbReference>
<dbReference type="SMART" id="SM00382">
    <property type="entry name" value="AAA"/>
    <property type="match status" value="1"/>
</dbReference>
<sequence>MFFQPVFLALLPIVTFAARVHKLKLNKLTPTLDNPELKGAYLAEKYGAPAQPQVPLIGTGSSSPRVDFDGGNDQLKGGHGVPLSNFLNAQYFAEIQLRTPPQTFKVVFDTSSSNLWVPSASCTSIACSLHSKYDSSSSSTYKVNGSAFSIPYGSGLVSNDLLAIGDLKIPKQDFAEITNTPGISFAFGKFDGIIGTLLDLIVVVELDAAADDGRLLDLNYVVPVTSGQPKLLDNVSGYVLPGKLTALMGESGVGKTTLLNVLAERTTTGVVTGDIFINGHALPRDLRSQTGYVQQMDTHVPTGTVREALLFSATLRQPVSILMEEKVAYVETCLRMCGLEAVADASVGSLGIEHRNWTTIAVELAAKPKLLLFLDEPTSGLDYAVPPTARRQWTGYTLHYPSAELFQIFDRLLLLRRGGQVVYFGDIGQDLTSLIQYFELNGSRHCEPNENPAQFMLDVIGAGATADSKQDWEAVWRQSPESTKAQNELEKIHAEGRNHYLIKRDIRFRWRNPTYLLAKLVLNIAAGLFIGFTFFKAKSTQQGTQNQLFAIYLATFTSAPLSNQLQVPFLEMRNIYEIREGPTKFYSWTALVTSAYCTVRFENSRAGYTYLVMGVIFRLYYTSFGQAVAALAPNAQLAAVLFSFLFSFVTTFNGVVQPFRRLEWWQWMYRVSPYTYLIEGLLGQALGRHDITCSPVELITMDPPSGQTCGEYLGTYISNAGGYVTNSSAPSCCEFCSTATTGQFLGSNFNIYYSHHWRNAGLLFAYIFCQHIFLCLFRRTESEVSRQIVGLYALTYLFRIRTISIFTIFKKRKTSY</sequence>
<evidence type="ECO:0000259" key="12">
    <source>
        <dbReference type="PROSITE" id="PS50893"/>
    </source>
</evidence>
<dbReference type="Pfam" id="PF00026">
    <property type="entry name" value="Asp"/>
    <property type="match status" value="1"/>
</dbReference>
<feature type="domain" description="ABC transporter" evidence="12">
    <location>
        <begin position="213"/>
        <end position="443"/>
    </location>
</feature>
<dbReference type="Gene3D" id="3.40.50.300">
    <property type="entry name" value="P-loop containing nucleotide triphosphate hydrolases"/>
    <property type="match status" value="1"/>
</dbReference>
<evidence type="ECO:0000256" key="4">
    <source>
        <dbReference type="ARBA" id="ARBA00022692"/>
    </source>
</evidence>
<evidence type="ECO:0000256" key="7">
    <source>
        <dbReference type="ARBA" id="ARBA00022989"/>
    </source>
</evidence>
<feature type="transmembrane region" description="Helical" evidence="10">
    <location>
        <begin position="608"/>
        <end position="631"/>
    </location>
</feature>
<evidence type="ECO:0000256" key="2">
    <source>
        <dbReference type="ARBA" id="ARBA00007447"/>
    </source>
</evidence>
<feature type="transmembrane region" description="Helical" evidence="10">
    <location>
        <begin position="637"/>
        <end position="656"/>
    </location>
</feature>
<keyword evidence="7 10" id="KW-1133">Transmembrane helix</keyword>
<feature type="domain" description="Peptidase A1" evidence="13">
    <location>
        <begin position="91"/>
        <end position="195"/>
    </location>
</feature>
<dbReference type="Pfam" id="PF00005">
    <property type="entry name" value="ABC_tran"/>
    <property type="match status" value="1"/>
</dbReference>
<keyword evidence="15" id="KW-1185">Reference proteome</keyword>
<feature type="disulfide bond" evidence="9">
    <location>
        <begin position="122"/>
        <end position="127"/>
    </location>
</feature>
<dbReference type="InterPro" id="IPR001461">
    <property type="entry name" value="Aspartic_peptidase_A1"/>
</dbReference>
<dbReference type="InterPro" id="IPR021109">
    <property type="entry name" value="Peptidase_aspartic_dom_sf"/>
</dbReference>
<evidence type="ECO:0000256" key="8">
    <source>
        <dbReference type="ARBA" id="ARBA00023136"/>
    </source>
</evidence>
<feature type="transmembrane region" description="Helical" evidence="10">
    <location>
        <begin position="760"/>
        <end position="779"/>
    </location>
</feature>
<evidence type="ECO:0000259" key="13">
    <source>
        <dbReference type="PROSITE" id="PS51767"/>
    </source>
</evidence>
<dbReference type="GO" id="GO:0005524">
    <property type="term" value="F:ATP binding"/>
    <property type="evidence" value="ECO:0007669"/>
    <property type="project" value="UniProtKB-KW"/>
</dbReference>
<dbReference type="GO" id="GO:0140359">
    <property type="term" value="F:ABC-type transporter activity"/>
    <property type="evidence" value="ECO:0007669"/>
    <property type="project" value="InterPro"/>
</dbReference>
<evidence type="ECO:0000256" key="1">
    <source>
        <dbReference type="ARBA" id="ARBA00004141"/>
    </source>
</evidence>
<comment type="subcellular location">
    <subcellularLocation>
        <location evidence="1">Membrane</location>
        <topology evidence="1">Multi-pass membrane protein</topology>
    </subcellularLocation>
</comment>
<dbReference type="SUPFAM" id="SSF52540">
    <property type="entry name" value="P-loop containing nucleoside triphosphate hydrolases"/>
    <property type="match status" value="1"/>
</dbReference>
<reference evidence="14" key="1">
    <citation type="submission" date="2023-03" db="EMBL/GenBank/DDBJ databases">
        <title>Massive genome expansion in bonnet fungi (Mycena s.s.) driven by repeated elements and novel gene families across ecological guilds.</title>
        <authorList>
            <consortium name="Lawrence Berkeley National Laboratory"/>
            <person name="Harder C.B."/>
            <person name="Miyauchi S."/>
            <person name="Viragh M."/>
            <person name="Kuo A."/>
            <person name="Thoen E."/>
            <person name="Andreopoulos B."/>
            <person name="Lu D."/>
            <person name="Skrede I."/>
            <person name="Drula E."/>
            <person name="Henrissat B."/>
            <person name="Morin E."/>
            <person name="Kohler A."/>
            <person name="Barry K."/>
            <person name="LaButti K."/>
            <person name="Morin E."/>
            <person name="Salamov A."/>
            <person name="Lipzen A."/>
            <person name="Mereny Z."/>
            <person name="Hegedus B."/>
            <person name="Baldrian P."/>
            <person name="Stursova M."/>
            <person name="Weitz H."/>
            <person name="Taylor A."/>
            <person name="Grigoriev I.V."/>
            <person name="Nagy L.G."/>
            <person name="Martin F."/>
            <person name="Kauserud H."/>
        </authorList>
    </citation>
    <scope>NUCLEOTIDE SEQUENCE</scope>
    <source>
        <strain evidence="14">CBHHK188m</strain>
    </source>
</reference>
<comment type="caution">
    <text evidence="14">The sequence shown here is derived from an EMBL/GenBank/DDBJ whole genome shotgun (WGS) entry which is preliminary data.</text>
</comment>
<dbReference type="Proteomes" id="UP001215280">
    <property type="component" value="Unassembled WGS sequence"/>
</dbReference>
<dbReference type="SUPFAM" id="SSF50630">
    <property type="entry name" value="Acid proteases"/>
    <property type="match status" value="1"/>
</dbReference>
<feature type="transmembrane region" description="Helical" evidence="10">
    <location>
        <begin position="515"/>
        <end position="535"/>
    </location>
</feature>
<keyword evidence="3" id="KW-0813">Transport</keyword>
<dbReference type="GO" id="GO:0016887">
    <property type="term" value="F:ATP hydrolysis activity"/>
    <property type="evidence" value="ECO:0007669"/>
    <property type="project" value="InterPro"/>
</dbReference>
<keyword evidence="8 10" id="KW-0472">Membrane</keyword>
<evidence type="ECO:0008006" key="16">
    <source>
        <dbReference type="Google" id="ProtNLM"/>
    </source>
</evidence>
<feature type="chain" id="PRO_5041900392" description="ABC transporter domain-containing protein" evidence="11">
    <location>
        <begin position="18"/>
        <end position="816"/>
    </location>
</feature>
<dbReference type="AlphaFoldDB" id="A0AAD7NFC5"/>
<evidence type="ECO:0000256" key="5">
    <source>
        <dbReference type="ARBA" id="ARBA00022741"/>
    </source>
</evidence>
<evidence type="ECO:0000256" key="6">
    <source>
        <dbReference type="ARBA" id="ARBA00022840"/>
    </source>
</evidence>
<feature type="signal peptide" evidence="11">
    <location>
        <begin position="1"/>
        <end position="17"/>
    </location>
</feature>
<dbReference type="PANTHER" id="PTHR19241">
    <property type="entry name" value="ATP-BINDING CASSETTE TRANSPORTER"/>
    <property type="match status" value="1"/>
</dbReference>
<dbReference type="GO" id="GO:0006508">
    <property type="term" value="P:proteolysis"/>
    <property type="evidence" value="ECO:0007669"/>
    <property type="project" value="InterPro"/>
</dbReference>
<proteinExistence type="inferred from homology"/>
<organism evidence="14 15">
    <name type="scientific">Mycena maculata</name>
    <dbReference type="NCBI Taxonomy" id="230809"/>
    <lineage>
        <taxon>Eukaryota</taxon>
        <taxon>Fungi</taxon>
        <taxon>Dikarya</taxon>
        <taxon>Basidiomycota</taxon>
        <taxon>Agaricomycotina</taxon>
        <taxon>Agaricomycetes</taxon>
        <taxon>Agaricomycetidae</taxon>
        <taxon>Agaricales</taxon>
        <taxon>Marasmiineae</taxon>
        <taxon>Mycenaceae</taxon>
        <taxon>Mycena</taxon>
    </lineage>
</organism>
<keyword evidence="9" id="KW-1015">Disulfide bond</keyword>
<comment type="similarity">
    <text evidence="2">Belongs to the peptidase A1 family.</text>
</comment>
<protein>
    <recommendedName>
        <fullName evidence="16">ABC transporter domain-containing protein</fullName>
    </recommendedName>
</protein>
<feature type="transmembrane region" description="Helical" evidence="10">
    <location>
        <begin position="791"/>
        <end position="809"/>
    </location>
</feature>
<evidence type="ECO:0000256" key="3">
    <source>
        <dbReference type="ARBA" id="ARBA00022448"/>
    </source>
</evidence>
<dbReference type="InterPro" id="IPR027417">
    <property type="entry name" value="P-loop_NTPase"/>
</dbReference>
<dbReference type="PRINTS" id="PR00792">
    <property type="entry name" value="PEPSIN"/>
</dbReference>
<dbReference type="PROSITE" id="PS50893">
    <property type="entry name" value="ABC_TRANSPORTER_2"/>
    <property type="match status" value="1"/>
</dbReference>
<dbReference type="InterPro" id="IPR003439">
    <property type="entry name" value="ABC_transporter-like_ATP-bd"/>
</dbReference>
<keyword evidence="6" id="KW-0067">ATP-binding</keyword>
<dbReference type="InterPro" id="IPR003593">
    <property type="entry name" value="AAA+_ATPase"/>
</dbReference>
<evidence type="ECO:0000256" key="10">
    <source>
        <dbReference type="SAM" id="Phobius"/>
    </source>
</evidence>
<name>A0AAD7NFC5_9AGAR</name>
<dbReference type="InterPro" id="IPR013525">
    <property type="entry name" value="ABC2_TM"/>
</dbReference>
<dbReference type="GO" id="GO:0004190">
    <property type="term" value="F:aspartic-type endopeptidase activity"/>
    <property type="evidence" value="ECO:0007669"/>
    <property type="project" value="InterPro"/>
</dbReference>
<dbReference type="EMBL" id="JARJLG010000057">
    <property type="protein sequence ID" value="KAJ7757814.1"/>
    <property type="molecule type" value="Genomic_DNA"/>
</dbReference>
<keyword evidence="5" id="KW-0547">Nucleotide-binding</keyword>
<dbReference type="InterPro" id="IPR033121">
    <property type="entry name" value="PEPTIDASE_A1"/>
</dbReference>
<gene>
    <name evidence="14" type="ORF">DFH07DRAFT_958679</name>
</gene>
<keyword evidence="4 10" id="KW-0812">Transmembrane</keyword>
<evidence type="ECO:0000313" key="15">
    <source>
        <dbReference type="Proteomes" id="UP001215280"/>
    </source>
</evidence>
<accession>A0AAD7NFC5</accession>
<keyword evidence="11" id="KW-0732">Signal</keyword>